<feature type="signal peptide" evidence="2">
    <location>
        <begin position="1"/>
        <end position="17"/>
    </location>
</feature>
<evidence type="ECO:0000313" key="3">
    <source>
        <dbReference type="Proteomes" id="UP000887565"/>
    </source>
</evidence>
<dbReference type="AlphaFoldDB" id="A0A915K3U6"/>
<sequence>MLCLLISFSIFQVYCESAPLGGVTQTATTSATTEKIIYGLAEPDPNCDNYHGTYGLVPINRRGPPPPQGPPCRRGPIFP</sequence>
<keyword evidence="2" id="KW-0732">Signal</keyword>
<name>A0A915K3U6_ROMCU</name>
<feature type="chain" id="PRO_5037777913" evidence="2">
    <location>
        <begin position="18"/>
        <end position="79"/>
    </location>
</feature>
<proteinExistence type="predicted"/>
<organism evidence="3 4">
    <name type="scientific">Romanomermis culicivorax</name>
    <name type="common">Nematode worm</name>
    <dbReference type="NCBI Taxonomy" id="13658"/>
    <lineage>
        <taxon>Eukaryota</taxon>
        <taxon>Metazoa</taxon>
        <taxon>Ecdysozoa</taxon>
        <taxon>Nematoda</taxon>
        <taxon>Enoplea</taxon>
        <taxon>Dorylaimia</taxon>
        <taxon>Mermithida</taxon>
        <taxon>Mermithoidea</taxon>
        <taxon>Mermithidae</taxon>
        <taxon>Romanomermis</taxon>
    </lineage>
</organism>
<evidence type="ECO:0000256" key="2">
    <source>
        <dbReference type="SAM" id="SignalP"/>
    </source>
</evidence>
<evidence type="ECO:0000256" key="1">
    <source>
        <dbReference type="SAM" id="MobiDB-lite"/>
    </source>
</evidence>
<keyword evidence="3" id="KW-1185">Reference proteome</keyword>
<dbReference type="Proteomes" id="UP000887565">
    <property type="component" value="Unplaced"/>
</dbReference>
<dbReference type="WBParaSite" id="nRc.2.0.1.t32996-RA">
    <property type="protein sequence ID" value="nRc.2.0.1.t32996-RA"/>
    <property type="gene ID" value="nRc.2.0.1.g32996"/>
</dbReference>
<protein>
    <submittedName>
        <fullName evidence="4">Uncharacterized protein</fullName>
    </submittedName>
</protein>
<accession>A0A915K3U6</accession>
<evidence type="ECO:0000313" key="4">
    <source>
        <dbReference type="WBParaSite" id="nRc.2.0.1.t32996-RA"/>
    </source>
</evidence>
<feature type="region of interest" description="Disordered" evidence="1">
    <location>
        <begin position="59"/>
        <end position="79"/>
    </location>
</feature>
<reference evidence="4" key="1">
    <citation type="submission" date="2022-11" db="UniProtKB">
        <authorList>
            <consortium name="WormBaseParasite"/>
        </authorList>
    </citation>
    <scope>IDENTIFICATION</scope>
</reference>